<dbReference type="RefSeq" id="WP_133141516.1">
    <property type="nucleotide sequence ID" value="NZ_CAACXO010000059.1"/>
</dbReference>
<dbReference type="EMBL" id="UGQE01000004">
    <property type="protein sequence ID" value="STZ13969.1"/>
    <property type="molecule type" value="Genomic_DNA"/>
</dbReference>
<accession>A0A378R8B6</accession>
<keyword evidence="1" id="KW-0472">Membrane</keyword>
<dbReference type="AlphaFoldDB" id="A0A378R8B6"/>
<sequence>MSFAKQISSFNQIFKIDRNAGVGYDERTTKSSSGYPHPTACGIFMPCIRNIRIKSTLPVMAGRENLIKHPLQGNKFRRLEAVVEARPPMWAILTKLLGVFTMNAKNRHNTAFGNLPVQTPIQTTQASVERKTGAFYGALSRLPSPKKALAFLGEFCNNVNLSQNLCSSSPNCSNWLFLRQDTATGAGVNPSSKDFAQTKHLSSYDGATPQNKPIGEYVGRLLHRPRVSPITLLAVISQTQNYVGVFTMNAFLERISHYSPIQSFAIGFIATAFICALVLLGGAA</sequence>
<evidence type="ECO:0000313" key="2">
    <source>
        <dbReference type="EMBL" id="STZ13969.1"/>
    </source>
</evidence>
<dbReference type="OrthoDB" id="6650391at2"/>
<evidence type="ECO:0000256" key="1">
    <source>
        <dbReference type="SAM" id="Phobius"/>
    </source>
</evidence>
<evidence type="ECO:0000313" key="3">
    <source>
        <dbReference type="Proteomes" id="UP000255279"/>
    </source>
</evidence>
<proteinExistence type="predicted"/>
<dbReference type="Proteomes" id="UP000255279">
    <property type="component" value="Unassembled WGS sequence"/>
</dbReference>
<keyword evidence="1" id="KW-1133">Transmembrane helix</keyword>
<name>A0A378R8B6_9GAMM</name>
<organism evidence="2 3">
    <name type="scientific">Moraxella caviae</name>
    <dbReference type="NCBI Taxonomy" id="34060"/>
    <lineage>
        <taxon>Bacteria</taxon>
        <taxon>Pseudomonadati</taxon>
        <taxon>Pseudomonadota</taxon>
        <taxon>Gammaproteobacteria</taxon>
        <taxon>Moraxellales</taxon>
        <taxon>Moraxellaceae</taxon>
        <taxon>Moraxella</taxon>
    </lineage>
</organism>
<gene>
    <name evidence="2" type="ORF">NCTC10293_01549</name>
</gene>
<feature type="transmembrane region" description="Helical" evidence="1">
    <location>
        <begin position="264"/>
        <end position="283"/>
    </location>
</feature>
<protein>
    <submittedName>
        <fullName evidence="2">Uncharacterized protein</fullName>
    </submittedName>
</protein>
<keyword evidence="1" id="KW-0812">Transmembrane</keyword>
<reference evidence="2 3" key="1">
    <citation type="submission" date="2018-06" db="EMBL/GenBank/DDBJ databases">
        <authorList>
            <consortium name="Pathogen Informatics"/>
            <person name="Doyle S."/>
        </authorList>
    </citation>
    <scope>NUCLEOTIDE SEQUENCE [LARGE SCALE GENOMIC DNA]</scope>
    <source>
        <strain evidence="2 3">NCTC10293</strain>
    </source>
</reference>